<evidence type="ECO:0000313" key="3">
    <source>
        <dbReference type="Proteomes" id="UP000626554"/>
    </source>
</evidence>
<organism evidence="2 3">
    <name type="scientific">Hymenobacter terrestris</name>
    <dbReference type="NCBI Taxonomy" id="2748310"/>
    <lineage>
        <taxon>Bacteria</taxon>
        <taxon>Pseudomonadati</taxon>
        <taxon>Bacteroidota</taxon>
        <taxon>Cytophagia</taxon>
        <taxon>Cytophagales</taxon>
        <taxon>Hymenobacteraceae</taxon>
        <taxon>Hymenobacter</taxon>
    </lineage>
</organism>
<feature type="transmembrane region" description="Helical" evidence="1">
    <location>
        <begin position="6"/>
        <end position="24"/>
    </location>
</feature>
<keyword evidence="3" id="KW-1185">Reference proteome</keyword>
<name>A0ABX2Q5I8_9BACT</name>
<evidence type="ECO:0000313" key="2">
    <source>
        <dbReference type="EMBL" id="NVO85824.1"/>
    </source>
</evidence>
<comment type="caution">
    <text evidence="2">The sequence shown here is derived from an EMBL/GenBank/DDBJ whole genome shotgun (WGS) entry which is preliminary data.</text>
</comment>
<accession>A0ABX2Q5I8</accession>
<gene>
    <name evidence="2" type="ORF">HW556_13120</name>
</gene>
<dbReference type="EMBL" id="JABKAV010000043">
    <property type="protein sequence ID" value="NVO85824.1"/>
    <property type="molecule type" value="Genomic_DNA"/>
</dbReference>
<protein>
    <submittedName>
        <fullName evidence="2">DUF3592 domain-containing protein</fullName>
    </submittedName>
</protein>
<dbReference type="RefSeq" id="WP_176900549.1">
    <property type="nucleotide sequence ID" value="NZ_JABKAV010000043.1"/>
</dbReference>
<reference evidence="2 3" key="1">
    <citation type="submission" date="2020-05" db="EMBL/GenBank/DDBJ databases">
        <title>Hymenobacter terrestris sp. nov. and Hymenobacter lapidiphilus sp. nov., isolated from regoliths in Antarctica.</title>
        <authorList>
            <person name="Sedlacek I."/>
            <person name="Pantucek R."/>
            <person name="Zeman M."/>
            <person name="Holochova P."/>
            <person name="Kralova S."/>
            <person name="Stankova E."/>
            <person name="Sedo O."/>
            <person name="Micenkova L."/>
            <person name="Svec P."/>
            <person name="Gupta V."/>
            <person name="Sood U."/>
            <person name="Korpole U.S."/>
            <person name="Lal R."/>
        </authorList>
    </citation>
    <scope>NUCLEOTIDE SEQUENCE [LARGE SCALE GENOMIC DNA]</scope>
    <source>
        <strain evidence="2 3">P5252</strain>
    </source>
</reference>
<dbReference type="Proteomes" id="UP000626554">
    <property type="component" value="Unassembled WGS sequence"/>
</dbReference>
<proteinExistence type="predicted"/>
<keyword evidence="1" id="KW-0812">Transmembrane</keyword>
<keyword evidence="1" id="KW-0472">Membrane</keyword>
<keyword evidence="1" id="KW-1133">Transmembrane helix</keyword>
<evidence type="ECO:0000256" key="1">
    <source>
        <dbReference type="SAM" id="Phobius"/>
    </source>
</evidence>
<feature type="transmembrane region" description="Helical" evidence="1">
    <location>
        <begin position="121"/>
        <end position="139"/>
    </location>
</feature>
<sequence length="142" mass="16001">MNYKSLFASTIFFLCGSFILWDTIRQLRLNRYLREHGILTSSVITDTNLTEVREGYISQFKVTFQDQHGSLHQASFSAQDSIDECLYLVGDEILVYYDPSRPKRSATADDVDSSKGYVNKILLGLASLALGFFLLWNSLGAA</sequence>